<dbReference type="OrthoDB" id="3518885at2759"/>
<reference evidence="2" key="1">
    <citation type="submission" date="2022-11" db="EMBL/GenBank/DDBJ databases">
        <title>Genome Resource of Sclerotinia nivalis Strain SnTB1, a Plant Pathogen Isolated from American Ginseng.</title>
        <authorList>
            <person name="Fan S."/>
        </authorList>
    </citation>
    <scope>NUCLEOTIDE SEQUENCE</scope>
    <source>
        <strain evidence="2">SnTB1</strain>
    </source>
</reference>
<organism evidence="2 3">
    <name type="scientific">Sclerotinia nivalis</name>
    <dbReference type="NCBI Taxonomy" id="352851"/>
    <lineage>
        <taxon>Eukaryota</taxon>
        <taxon>Fungi</taxon>
        <taxon>Dikarya</taxon>
        <taxon>Ascomycota</taxon>
        <taxon>Pezizomycotina</taxon>
        <taxon>Leotiomycetes</taxon>
        <taxon>Helotiales</taxon>
        <taxon>Sclerotiniaceae</taxon>
        <taxon>Sclerotinia</taxon>
    </lineage>
</organism>
<accession>A0A9X0AAZ1</accession>
<proteinExistence type="predicted"/>
<feature type="region of interest" description="Disordered" evidence="1">
    <location>
        <begin position="116"/>
        <end position="145"/>
    </location>
</feature>
<gene>
    <name evidence="2" type="ORF">OCU04_012343</name>
</gene>
<evidence type="ECO:0000256" key="1">
    <source>
        <dbReference type="SAM" id="MobiDB-lite"/>
    </source>
</evidence>
<protein>
    <submittedName>
        <fullName evidence="2">Uncharacterized protein</fullName>
    </submittedName>
</protein>
<dbReference type="EMBL" id="JAPEIS010000015">
    <property type="protein sequence ID" value="KAJ8059396.1"/>
    <property type="molecule type" value="Genomic_DNA"/>
</dbReference>
<evidence type="ECO:0000313" key="2">
    <source>
        <dbReference type="EMBL" id="KAJ8059396.1"/>
    </source>
</evidence>
<keyword evidence="3" id="KW-1185">Reference proteome</keyword>
<name>A0A9X0AAZ1_9HELO</name>
<comment type="caution">
    <text evidence="2">The sequence shown here is derived from an EMBL/GenBank/DDBJ whole genome shotgun (WGS) entry which is preliminary data.</text>
</comment>
<feature type="compositionally biased region" description="Basic and acidic residues" evidence="1">
    <location>
        <begin position="119"/>
        <end position="130"/>
    </location>
</feature>
<evidence type="ECO:0000313" key="3">
    <source>
        <dbReference type="Proteomes" id="UP001152300"/>
    </source>
</evidence>
<dbReference type="Proteomes" id="UP001152300">
    <property type="component" value="Unassembled WGS sequence"/>
</dbReference>
<dbReference type="AlphaFoldDB" id="A0A9X0AAZ1"/>
<sequence length="145" mass="16049">MSSETENLSRSHTYRSERDLVDKMVDVILERNALRDTVKARDLSLQASHAQISQLEAEKVVLEKGARKLAKYEEQLKDSGLEGVEEVIDGMEFLKNALGSHRDRADAAEKALKNALDSQRNRADAAEKALNKAGASSIAEDDQPK</sequence>